<comment type="caution">
    <text evidence="1">The sequence shown here is derived from an EMBL/GenBank/DDBJ whole genome shotgun (WGS) entry which is preliminary data.</text>
</comment>
<name>A0A2T5G487_9BACL</name>
<protein>
    <submittedName>
        <fullName evidence="1">Uncharacterized protein</fullName>
    </submittedName>
</protein>
<gene>
    <name evidence="1" type="ORF">BLITH_1217</name>
</gene>
<sequence>MRICPRFRAGAGELPSPFRVSDVCANRLVPGRSFFLLRRRRSRGTRGERGKPGFAEKIAERRRVRGGRTVFARHGLRVFARFLKYLGRLPPPHVELENRGTKPILHASKDDATDRVVGAVFCASVSSKTIKATSLQ</sequence>
<reference evidence="1 2" key="1">
    <citation type="submission" date="2017-08" db="EMBL/GenBank/DDBJ databases">
        <title>Burning lignite coal seam in the remote Altai Mountains harbors a hydrogen-driven thermophilic microbial community.</title>
        <authorList>
            <person name="Kadnikov V.V."/>
            <person name="Mardanov A.V."/>
            <person name="Ivasenko D."/>
            <person name="Beletsky A.V."/>
            <person name="Karnachuk O.V."/>
            <person name="Ravin N.V."/>
        </authorList>
    </citation>
    <scope>NUCLEOTIDE SEQUENCE [LARGE SCALE GENOMIC DNA]</scope>
    <source>
        <strain evidence="1">AL31</strain>
    </source>
</reference>
<evidence type="ECO:0000313" key="1">
    <source>
        <dbReference type="EMBL" id="PTQ50979.1"/>
    </source>
</evidence>
<dbReference type="EMBL" id="PEBW01000008">
    <property type="protein sequence ID" value="PTQ50979.1"/>
    <property type="molecule type" value="Genomic_DNA"/>
</dbReference>
<dbReference type="AlphaFoldDB" id="A0A2T5G487"/>
<organism evidence="1 2">
    <name type="scientific">Brockia lithotrophica</name>
    <dbReference type="NCBI Taxonomy" id="933949"/>
    <lineage>
        <taxon>Bacteria</taxon>
        <taxon>Bacillati</taxon>
        <taxon>Bacillota</taxon>
        <taxon>Bacilli</taxon>
        <taxon>Bacillales</taxon>
        <taxon>Bacillales Family X. Incertae Sedis</taxon>
        <taxon>Brockia</taxon>
    </lineage>
</organism>
<evidence type="ECO:0000313" key="2">
    <source>
        <dbReference type="Proteomes" id="UP000244016"/>
    </source>
</evidence>
<dbReference type="Proteomes" id="UP000244016">
    <property type="component" value="Unassembled WGS sequence"/>
</dbReference>
<proteinExistence type="predicted"/>
<accession>A0A2T5G487</accession>